<evidence type="ECO:0000259" key="9">
    <source>
        <dbReference type="PROSITE" id="PS50235"/>
    </source>
</evidence>
<evidence type="ECO:0000256" key="8">
    <source>
        <dbReference type="SAM" id="MobiDB-lite"/>
    </source>
</evidence>
<evidence type="ECO:0000256" key="6">
    <source>
        <dbReference type="ARBA" id="ARBA00022801"/>
    </source>
</evidence>
<dbReference type="InterPro" id="IPR001394">
    <property type="entry name" value="Peptidase_C19_UCH"/>
</dbReference>
<dbReference type="EC" id="3.4.19.12" evidence="3"/>
<name>A0A1D1ZU90_AUXPR</name>
<dbReference type="InterPro" id="IPR050164">
    <property type="entry name" value="Peptidase_C19"/>
</dbReference>
<evidence type="ECO:0000313" key="10">
    <source>
        <dbReference type="EMBL" id="JAT70459.1"/>
    </source>
</evidence>
<comment type="similarity">
    <text evidence="2">Belongs to the peptidase C19 family.</text>
</comment>
<feature type="compositionally biased region" description="Low complexity" evidence="8">
    <location>
        <begin position="479"/>
        <end position="522"/>
    </location>
</feature>
<dbReference type="InterPro" id="IPR018200">
    <property type="entry name" value="USP_CS"/>
</dbReference>
<dbReference type="GO" id="GO:0016579">
    <property type="term" value="P:protein deubiquitination"/>
    <property type="evidence" value="ECO:0007669"/>
    <property type="project" value="InterPro"/>
</dbReference>
<evidence type="ECO:0000256" key="3">
    <source>
        <dbReference type="ARBA" id="ARBA00012759"/>
    </source>
</evidence>
<dbReference type="InterPro" id="IPR028889">
    <property type="entry name" value="USP"/>
</dbReference>
<sequence length="667" mass="67735">MPALDARPPLRTPTPPPTGRGGMGAVPRPPWPSPHPPPPAPPSDHHAHTPPPPHPPFGSFRLGRQEDAHEYLIALLDAMHEACVPRRAPGAPPPPGPPASFVTRIFGGVMASAVRCTSCGYESCTRDPFLDVNLEVAGAGSVTGALERFTAGEALDGANRYRCPREGRPVRAVKSLRIASPPAVLALQLKRFGFGGHGHKVTKRVDFGPVLDLGPFLGGGAGAGGGRGGARGPLPYDLYAVLVHQGHSVHSGHYFCFVKAPSGVWHCCDDASVGAVSERVVLAQRAYLLFYLRRGAAGGVEGAKGAEVVPNGAAGHEAQGAGKEPPPLAGPPGAGPGPSPRPAGLVQPGAENCRAGLAADAKPRPPSQAAAAGPAAAPAQGAAATPSGSSDSAPISAFVPGAGRRAAAGRGADPFPSQTRSRLLARVASLGTPVPIGRRAKRAAEDARLLNTLHRRRRRAGQGTPLQGGSPAPPEAAQAPLGARTAAGPGPPDARAAAPGPTQVSASAAAAPSSRPATPTVSEAGARMAQLARPRQASAREVAEPGVRAFLAAQARPAPGGAWEGVDAEAARAHARLLRAAGHARRAPDAYDAEYDAGRVKKVRRRGEEGPGGPGREAFDSAGAARRRGKAPAVELRGKKKARAVAAARRAGEGGANGDARTGPERE</sequence>
<feature type="region of interest" description="Disordered" evidence="8">
    <location>
        <begin position="313"/>
        <end position="397"/>
    </location>
</feature>
<feature type="region of interest" description="Disordered" evidence="8">
    <location>
        <begin position="603"/>
        <end position="667"/>
    </location>
</feature>
<comment type="catalytic activity">
    <reaction evidence="1">
        <text>Thiol-dependent hydrolysis of ester, thioester, amide, peptide and isopeptide bonds formed by the C-terminal Gly of ubiquitin (a 76-residue protein attached to proteins as an intracellular targeting signal).</text>
        <dbReference type="EC" id="3.4.19.12"/>
    </reaction>
</comment>
<feature type="compositionally biased region" description="Pro residues" evidence="8">
    <location>
        <begin position="27"/>
        <end position="42"/>
    </location>
</feature>
<accession>A0A1D1ZU90</accession>
<evidence type="ECO:0000256" key="5">
    <source>
        <dbReference type="ARBA" id="ARBA00022786"/>
    </source>
</evidence>
<protein>
    <recommendedName>
        <fullName evidence="3">ubiquitinyl hydrolase 1</fullName>
        <ecNumber evidence="3">3.4.19.12</ecNumber>
    </recommendedName>
</protein>
<dbReference type="InterPro" id="IPR038765">
    <property type="entry name" value="Papain-like_cys_pep_sf"/>
</dbReference>
<dbReference type="Gene3D" id="3.90.70.10">
    <property type="entry name" value="Cysteine proteinases"/>
    <property type="match status" value="1"/>
</dbReference>
<dbReference type="PROSITE" id="PS00973">
    <property type="entry name" value="USP_2"/>
    <property type="match status" value="1"/>
</dbReference>
<organism evidence="10">
    <name type="scientific">Auxenochlorella protothecoides</name>
    <name type="common">Green microalga</name>
    <name type="synonym">Chlorella protothecoides</name>
    <dbReference type="NCBI Taxonomy" id="3075"/>
    <lineage>
        <taxon>Eukaryota</taxon>
        <taxon>Viridiplantae</taxon>
        <taxon>Chlorophyta</taxon>
        <taxon>core chlorophytes</taxon>
        <taxon>Trebouxiophyceae</taxon>
        <taxon>Chlorellales</taxon>
        <taxon>Chlorellaceae</taxon>
        <taxon>Auxenochlorella</taxon>
    </lineage>
</organism>
<gene>
    <name evidence="10" type="ORF">g.36622</name>
</gene>
<dbReference type="PANTHER" id="PTHR24006:SF758">
    <property type="entry name" value="UBIQUITIN CARBOXYL-TERMINAL HYDROLASE 36"/>
    <property type="match status" value="1"/>
</dbReference>
<evidence type="ECO:0000256" key="4">
    <source>
        <dbReference type="ARBA" id="ARBA00022670"/>
    </source>
</evidence>
<keyword evidence="6" id="KW-0378">Hydrolase</keyword>
<feature type="domain" description="USP" evidence="9">
    <location>
        <begin position="1"/>
        <end position="294"/>
    </location>
</feature>
<dbReference type="EMBL" id="GDKF01008163">
    <property type="protein sequence ID" value="JAT70459.1"/>
    <property type="molecule type" value="Transcribed_RNA"/>
</dbReference>
<keyword evidence="7" id="KW-0788">Thiol protease</keyword>
<reference evidence="10" key="1">
    <citation type="submission" date="2015-08" db="EMBL/GenBank/DDBJ databases">
        <authorList>
            <person name="Babu N.S."/>
            <person name="Beckwith C.J."/>
            <person name="Beseler K.G."/>
            <person name="Brison A."/>
            <person name="Carone J.V."/>
            <person name="Caskin T.P."/>
            <person name="Diamond M."/>
            <person name="Durham M.E."/>
            <person name="Foxe J.M."/>
            <person name="Go M."/>
            <person name="Henderson B.A."/>
            <person name="Jones I.B."/>
            <person name="McGettigan J.A."/>
            <person name="Micheletti S.J."/>
            <person name="Nasrallah M.E."/>
            <person name="Ortiz D."/>
            <person name="Piller C.R."/>
            <person name="Privatt S.R."/>
            <person name="Schneider S.L."/>
            <person name="Sharp S."/>
            <person name="Smith T.C."/>
            <person name="Stanton J.D."/>
            <person name="Ullery H.E."/>
            <person name="Wilson R.J."/>
            <person name="Serrano M.G."/>
            <person name="Buck G."/>
            <person name="Lee V."/>
            <person name="Wang Y."/>
            <person name="Carvalho R."/>
            <person name="Voegtly L."/>
            <person name="Shi R."/>
            <person name="Duckworth R."/>
            <person name="Johnson A."/>
            <person name="Loviza R."/>
            <person name="Walstead R."/>
            <person name="Shah Z."/>
            <person name="Kiflezghi M."/>
            <person name="Wade K."/>
            <person name="Ball S.L."/>
            <person name="Bradley K.W."/>
            <person name="Asai D.J."/>
            <person name="Bowman C.A."/>
            <person name="Russell D.A."/>
            <person name="Pope W.H."/>
            <person name="Jacobs-Sera D."/>
            <person name="Hendrix R.W."/>
            <person name="Hatfull G.F."/>
        </authorList>
    </citation>
    <scope>NUCLEOTIDE SEQUENCE</scope>
</reference>
<dbReference type="GO" id="GO:0005634">
    <property type="term" value="C:nucleus"/>
    <property type="evidence" value="ECO:0007669"/>
    <property type="project" value="TreeGrafter"/>
</dbReference>
<dbReference type="PROSITE" id="PS50235">
    <property type="entry name" value="USP_3"/>
    <property type="match status" value="1"/>
</dbReference>
<feature type="compositionally biased region" description="Low complexity" evidence="8">
    <location>
        <begin position="367"/>
        <end position="390"/>
    </location>
</feature>
<dbReference type="PANTHER" id="PTHR24006">
    <property type="entry name" value="UBIQUITIN CARBOXYL-TERMINAL HYDROLASE"/>
    <property type="match status" value="1"/>
</dbReference>
<dbReference type="GO" id="GO:0005829">
    <property type="term" value="C:cytosol"/>
    <property type="evidence" value="ECO:0007669"/>
    <property type="project" value="TreeGrafter"/>
</dbReference>
<evidence type="ECO:0000256" key="1">
    <source>
        <dbReference type="ARBA" id="ARBA00000707"/>
    </source>
</evidence>
<feature type="region of interest" description="Disordered" evidence="8">
    <location>
        <begin position="454"/>
        <end position="542"/>
    </location>
</feature>
<keyword evidence="5" id="KW-0833">Ubl conjugation pathway</keyword>
<dbReference type="AlphaFoldDB" id="A0A1D1ZU90"/>
<dbReference type="GO" id="GO:0004843">
    <property type="term" value="F:cysteine-type deubiquitinase activity"/>
    <property type="evidence" value="ECO:0007669"/>
    <property type="project" value="UniProtKB-EC"/>
</dbReference>
<keyword evidence="4" id="KW-0645">Protease</keyword>
<dbReference type="GO" id="GO:0006508">
    <property type="term" value="P:proteolysis"/>
    <property type="evidence" value="ECO:0007669"/>
    <property type="project" value="UniProtKB-KW"/>
</dbReference>
<proteinExistence type="inferred from homology"/>
<feature type="compositionally biased region" description="Pro residues" evidence="8">
    <location>
        <begin position="324"/>
        <end position="341"/>
    </location>
</feature>
<dbReference type="SUPFAM" id="SSF54001">
    <property type="entry name" value="Cysteine proteinases"/>
    <property type="match status" value="1"/>
</dbReference>
<feature type="region of interest" description="Disordered" evidence="8">
    <location>
        <begin position="1"/>
        <end position="61"/>
    </location>
</feature>
<dbReference type="Pfam" id="PF00443">
    <property type="entry name" value="UCH"/>
    <property type="match status" value="1"/>
</dbReference>
<evidence type="ECO:0000256" key="7">
    <source>
        <dbReference type="ARBA" id="ARBA00022807"/>
    </source>
</evidence>
<evidence type="ECO:0000256" key="2">
    <source>
        <dbReference type="ARBA" id="ARBA00009085"/>
    </source>
</evidence>